<organism evidence="1 2">
    <name type="scientific">Achlya hypogyna</name>
    <name type="common">Oomycete</name>
    <name type="synonym">Protoachlya hypogyna</name>
    <dbReference type="NCBI Taxonomy" id="1202772"/>
    <lineage>
        <taxon>Eukaryota</taxon>
        <taxon>Sar</taxon>
        <taxon>Stramenopiles</taxon>
        <taxon>Oomycota</taxon>
        <taxon>Saprolegniomycetes</taxon>
        <taxon>Saprolegniales</taxon>
        <taxon>Achlyaceae</taxon>
        <taxon>Achlya</taxon>
    </lineage>
</organism>
<dbReference type="Proteomes" id="UP000243579">
    <property type="component" value="Unassembled WGS sequence"/>
</dbReference>
<dbReference type="OrthoDB" id="79379at2759"/>
<dbReference type="EMBL" id="JNBR01001514">
    <property type="protein sequence ID" value="OQR86324.1"/>
    <property type="molecule type" value="Genomic_DNA"/>
</dbReference>
<protein>
    <submittedName>
        <fullName evidence="1">Uncharacterized protein</fullName>
    </submittedName>
</protein>
<gene>
    <name evidence="1" type="ORF">ACHHYP_10667</name>
</gene>
<evidence type="ECO:0000313" key="2">
    <source>
        <dbReference type="Proteomes" id="UP000243579"/>
    </source>
</evidence>
<evidence type="ECO:0000313" key="1">
    <source>
        <dbReference type="EMBL" id="OQR86324.1"/>
    </source>
</evidence>
<comment type="caution">
    <text evidence="1">The sequence shown here is derived from an EMBL/GenBank/DDBJ whole genome shotgun (WGS) entry which is preliminary data.</text>
</comment>
<keyword evidence="2" id="KW-1185">Reference proteome</keyword>
<accession>A0A1V9YKR9</accession>
<proteinExistence type="predicted"/>
<sequence length="158" mass="17845">MVFIAPPLSSAHVADFVLVLYAACRGDVHLRVCRLFNVKRPPTRINFYNGFDPALDDATAIERYSFPVSQLQYLPDRLISSACVVTKHGDNVPVLEALALVCRRLSEPSKLFAVANEFGRSMGTTSRIFLHTIRLIYSEFSDAILYNKELIHERMGLR</sequence>
<dbReference type="AlphaFoldDB" id="A0A1V9YKR9"/>
<name>A0A1V9YKR9_ACHHY</name>
<reference evidence="1 2" key="1">
    <citation type="journal article" date="2014" name="Genome Biol. Evol.">
        <title>The secreted proteins of Achlya hypogyna and Thraustotheca clavata identify the ancestral oomycete secretome and reveal gene acquisitions by horizontal gene transfer.</title>
        <authorList>
            <person name="Misner I."/>
            <person name="Blouin N."/>
            <person name="Leonard G."/>
            <person name="Richards T.A."/>
            <person name="Lane C.E."/>
        </authorList>
    </citation>
    <scope>NUCLEOTIDE SEQUENCE [LARGE SCALE GENOMIC DNA]</scope>
    <source>
        <strain evidence="1 2">ATCC 48635</strain>
    </source>
</reference>